<dbReference type="RefSeq" id="WP_085750691.1">
    <property type="nucleotide sequence ID" value="NZ_BSPR01000023.1"/>
</dbReference>
<dbReference type="GO" id="GO:0032259">
    <property type="term" value="P:methylation"/>
    <property type="evidence" value="ECO:0007669"/>
    <property type="project" value="UniProtKB-KW"/>
</dbReference>
<dbReference type="InterPro" id="IPR002052">
    <property type="entry name" value="DNA_methylase_N6_adenine_CS"/>
</dbReference>
<name>A0A1W6L8C4_9BURK</name>
<dbReference type="EMBL" id="CP015118">
    <property type="protein sequence ID" value="ARN20418.1"/>
    <property type="molecule type" value="Genomic_DNA"/>
</dbReference>
<dbReference type="GO" id="GO:0003676">
    <property type="term" value="F:nucleic acid binding"/>
    <property type="evidence" value="ECO:0007669"/>
    <property type="project" value="InterPro"/>
</dbReference>
<dbReference type="STRING" id="946333.A4W93_11200"/>
<evidence type="ECO:0000313" key="3">
    <source>
        <dbReference type="EMBL" id="ARN20418.1"/>
    </source>
</evidence>
<dbReference type="Gene3D" id="3.40.50.150">
    <property type="entry name" value="Vaccinia Virus protein VP39"/>
    <property type="match status" value="1"/>
</dbReference>
<reference evidence="3 4" key="1">
    <citation type="submission" date="2016-04" db="EMBL/GenBank/DDBJ databases">
        <title>Complete genome sequence of natural rubber-degrading, novel Gram-negative bacterium, Rhizobacter gummiphilus strain NS21.</title>
        <authorList>
            <person name="Tabata M."/>
            <person name="Kasai D."/>
            <person name="Fukuda M."/>
        </authorList>
    </citation>
    <scope>NUCLEOTIDE SEQUENCE [LARGE SCALE GENOMIC DNA]</scope>
    <source>
        <strain evidence="3 4">NS21</strain>
    </source>
</reference>
<dbReference type="REBASE" id="201006">
    <property type="entry name" value="RguNS21ORF11200P"/>
</dbReference>
<dbReference type="PANTHER" id="PTHR33841">
    <property type="entry name" value="DNA METHYLTRANSFERASE YEEA-RELATED"/>
    <property type="match status" value="1"/>
</dbReference>
<dbReference type="AlphaFoldDB" id="A0A1W6L8C4"/>
<keyword evidence="2" id="KW-0808">Transferase</keyword>
<evidence type="ECO:0000256" key="2">
    <source>
        <dbReference type="ARBA" id="ARBA00022679"/>
    </source>
</evidence>
<dbReference type="InterPro" id="IPR050953">
    <property type="entry name" value="N4_N6_ade-DNA_methylase"/>
</dbReference>
<keyword evidence="4" id="KW-1185">Reference proteome</keyword>
<evidence type="ECO:0008006" key="5">
    <source>
        <dbReference type="Google" id="ProtNLM"/>
    </source>
</evidence>
<dbReference type="InterPro" id="IPR029063">
    <property type="entry name" value="SAM-dependent_MTases_sf"/>
</dbReference>
<dbReference type="GO" id="GO:0009007">
    <property type="term" value="F:site-specific DNA-methyltransferase (adenine-specific) activity"/>
    <property type="evidence" value="ECO:0007669"/>
    <property type="project" value="UniProtKB-EC"/>
</dbReference>
<dbReference type="PROSITE" id="PS00092">
    <property type="entry name" value="N6_MTASE"/>
    <property type="match status" value="1"/>
</dbReference>
<keyword evidence="1" id="KW-0489">Methyltransferase</keyword>
<gene>
    <name evidence="3" type="ORF">A4W93_11200</name>
</gene>
<dbReference type="PANTHER" id="PTHR33841:SF4">
    <property type="entry name" value="RESTRICTION MODIFICATION SYSTEM DNA SPECIFICITY DOMAIN"/>
    <property type="match status" value="1"/>
</dbReference>
<evidence type="ECO:0000313" key="4">
    <source>
        <dbReference type="Proteomes" id="UP000193427"/>
    </source>
</evidence>
<sequence>MFDDLTRLAAAVSRQEAAAPSPAFVLWRTLWIAANGPLGRKKAVALDGLPDPYVYLFGVECALVFVAHELAAVCGGRLAASEAAGLFDGWRVAPSPDTTDSATALSRHLATLTADERLALLAGDPFRTLYHALLPKAIRHTLGAYLSPPDLCAHVLDGVSADRLFESAEVRFVEPNCGLGAFFSALLARGLPRAHLGHTFARQVFGVEKNLGSWAVARALHAAIVAELGGEAAPHNVVWADSVFVDEAAIAAALGTERPAGGRTLVPGHLKLALPADRVTPAALAHTAEVREAFDGEAWQPVDRPLRDWLAEQPPLTQGVLRDALDGVARLESMGGFELIVGNPPWVNWENLDPAYKALILPSWPPLGLFAMVGRDRAFAKEDLSVLATYAACLRFGRAGTRVGLLLPQGLFQSRKNAKGFRRFRLGDSGIHLRVDGVTDFSAYAAFGDAKNRTAALFCTLGGEPATYPVRYRRFAPGGAFEVLRAMPSAPDDPTSNWALYAEDEAAAPAAVSVRTYRARTGVFTGGANAVFYLRVLDGEGPLLRVENDTDRAKVKVERVEAQLEPEWLYPFAKGRDLGPWTVDRPPGNAIVVPHTVETKMRPVPPEALGGTAPRTLAYLARHEALLRVRPSLTGMDKASVAEGFYALLRVGDYTFAPYKVAWKYISRTFCCAVVGPSSLAGTLRPTVLQEKLISIAFHDEAEAFYVCAFLSTTPVRRDVERRIVGTQVSVHVIEDIHIPPYDAADPVHRQLAAVCREGHADGGLTPARQARLDALHGSLAGGVGRHPCQ</sequence>
<protein>
    <recommendedName>
        <fullName evidence="5">Site-specific DNA-methyltransferase (adenine-specific)</fullName>
    </recommendedName>
</protein>
<accession>A0A1W6L8C4</accession>
<proteinExistence type="predicted"/>
<dbReference type="Proteomes" id="UP000193427">
    <property type="component" value="Chromosome"/>
</dbReference>
<dbReference type="KEGG" id="rgu:A4W93_11200"/>
<dbReference type="PRINTS" id="PR00507">
    <property type="entry name" value="N12N6MTFRASE"/>
</dbReference>
<dbReference type="SUPFAM" id="SSF53335">
    <property type="entry name" value="S-adenosyl-L-methionine-dependent methyltransferases"/>
    <property type="match status" value="1"/>
</dbReference>
<evidence type="ECO:0000256" key="1">
    <source>
        <dbReference type="ARBA" id="ARBA00022603"/>
    </source>
</evidence>
<organism evidence="3 4">
    <name type="scientific">Piscinibacter gummiphilus</name>
    <dbReference type="NCBI Taxonomy" id="946333"/>
    <lineage>
        <taxon>Bacteria</taxon>
        <taxon>Pseudomonadati</taxon>
        <taxon>Pseudomonadota</taxon>
        <taxon>Betaproteobacteria</taxon>
        <taxon>Burkholderiales</taxon>
        <taxon>Sphaerotilaceae</taxon>
        <taxon>Piscinibacter</taxon>
    </lineage>
</organism>
<dbReference type="OrthoDB" id="9782445at2"/>